<dbReference type="GO" id="GO:0009086">
    <property type="term" value="P:methionine biosynthetic process"/>
    <property type="evidence" value="ECO:0007669"/>
    <property type="project" value="TreeGrafter"/>
</dbReference>
<dbReference type="InterPro" id="IPR036589">
    <property type="entry name" value="HCY_dom_sf"/>
</dbReference>
<dbReference type="PANTHER" id="PTHR46015:SF1">
    <property type="entry name" value="HOMOCYSTEINE S-METHYLTRANSFERASE-LIKE ISOFORM 1"/>
    <property type="match status" value="1"/>
</dbReference>
<dbReference type="AlphaFoldDB" id="A0A4U0TMK0"/>
<comment type="caution">
    <text evidence="7">The sequence shown here is derived from an EMBL/GenBank/DDBJ whole genome shotgun (WGS) entry which is preliminary data.</text>
</comment>
<proteinExistence type="predicted"/>
<name>A0A4U0TMK0_9PEZI</name>
<dbReference type="EMBL" id="NAJP01000237">
    <property type="protein sequence ID" value="TKA23107.1"/>
    <property type="molecule type" value="Genomic_DNA"/>
</dbReference>
<keyword evidence="4 5" id="KW-0862">Zinc</keyword>
<evidence type="ECO:0000256" key="4">
    <source>
        <dbReference type="ARBA" id="ARBA00022833"/>
    </source>
</evidence>
<dbReference type="Pfam" id="PF02574">
    <property type="entry name" value="S-methyl_trans"/>
    <property type="match status" value="1"/>
</dbReference>
<dbReference type="GO" id="GO:0032259">
    <property type="term" value="P:methylation"/>
    <property type="evidence" value="ECO:0007669"/>
    <property type="project" value="UniProtKB-KW"/>
</dbReference>
<sequence>MLSPDDFRFLLQQRGTLVSDGALATELETKGLDLNHPLWSGKALKDNSSTIQEVHLDYYLAGADIAITSSYQASTQGLKDHLGIDEKEAMDLVRTSVKLAQEARREAYETGKIAEERKLLVAGSVGPYGAYLSDGSEYRGDYKRTLHEFQAFHRPRIAALVDQGADLLAIETMPSLPEIEAVIALLKSDFPTAIAWISCTLRDAEHLSDGTLMVDVLQLAASSEQTVAFGVNCVPMRLCTAALQNLQACLVDLPAQGNVLPLLSYPNSGETWDAGTKTWRGERGVAENELATRVAYWREAGARLIGDCCRAGPRDVAEIARALRGG</sequence>
<keyword evidence="3 5" id="KW-0479">Metal-binding</keyword>
<dbReference type="NCBIfam" id="NF007020">
    <property type="entry name" value="PRK09485.1"/>
    <property type="match status" value="1"/>
</dbReference>
<accession>A0A4U0TMK0</accession>
<feature type="domain" description="Hcy-binding" evidence="6">
    <location>
        <begin position="5"/>
        <end position="323"/>
    </location>
</feature>
<dbReference type="Gene3D" id="3.20.20.330">
    <property type="entry name" value="Homocysteine-binding-like domain"/>
    <property type="match status" value="1"/>
</dbReference>
<dbReference type="PROSITE" id="PS50970">
    <property type="entry name" value="HCY"/>
    <property type="match status" value="1"/>
</dbReference>
<feature type="binding site" evidence="5">
    <location>
        <position position="233"/>
    </location>
    <ligand>
        <name>Zn(2+)</name>
        <dbReference type="ChEBI" id="CHEBI:29105"/>
    </ligand>
</feature>
<dbReference type="PANTHER" id="PTHR46015">
    <property type="entry name" value="ZGC:172121"/>
    <property type="match status" value="1"/>
</dbReference>
<evidence type="ECO:0000259" key="6">
    <source>
        <dbReference type="PROSITE" id="PS50970"/>
    </source>
</evidence>
<feature type="binding site" evidence="5">
    <location>
        <position position="308"/>
    </location>
    <ligand>
        <name>Zn(2+)</name>
        <dbReference type="ChEBI" id="CHEBI:29105"/>
    </ligand>
</feature>
<keyword evidence="1 5" id="KW-0489">Methyltransferase</keyword>
<evidence type="ECO:0000256" key="3">
    <source>
        <dbReference type="ARBA" id="ARBA00022723"/>
    </source>
</evidence>
<organism evidence="7 8">
    <name type="scientific">Friedmanniomyces endolithicus</name>
    <dbReference type="NCBI Taxonomy" id="329885"/>
    <lineage>
        <taxon>Eukaryota</taxon>
        <taxon>Fungi</taxon>
        <taxon>Dikarya</taxon>
        <taxon>Ascomycota</taxon>
        <taxon>Pezizomycotina</taxon>
        <taxon>Dothideomycetes</taxon>
        <taxon>Dothideomycetidae</taxon>
        <taxon>Mycosphaerellales</taxon>
        <taxon>Teratosphaeriaceae</taxon>
        <taxon>Friedmanniomyces</taxon>
    </lineage>
</organism>
<evidence type="ECO:0000256" key="5">
    <source>
        <dbReference type="PROSITE-ProRule" id="PRU00333"/>
    </source>
</evidence>
<dbReference type="FunFam" id="3.20.20.330:FF:000002">
    <property type="entry name" value="Homocysteine S-methyltransferase"/>
    <property type="match status" value="1"/>
</dbReference>
<dbReference type="STRING" id="329885.A0A4U0TMK0"/>
<keyword evidence="2 5" id="KW-0808">Transferase</keyword>
<reference evidence="7 8" key="1">
    <citation type="submission" date="2017-03" db="EMBL/GenBank/DDBJ databases">
        <title>Genomes of endolithic fungi from Antarctica.</title>
        <authorList>
            <person name="Coleine C."/>
            <person name="Masonjones S."/>
            <person name="Stajich J.E."/>
        </authorList>
    </citation>
    <scope>NUCLEOTIDE SEQUENCE [LARGE SCALE GENOMIC DNA]</scope>
    <source>
        <strain evidence="7 8">CCFEE 5311</strain>
    </source>
</reference>
<dbReference type="GO" id="GO:0046872">
    <property type="term" value="F:metal ion binding"/>
    <property type="evidence" value="ECO:0007669"/>
    <property type="project" value="UniProtKB-KW"/>
</dbReference>
<evidence type="ECO:0000313" key="7">
    <source>
        <dbReference type="EMBL" id="TKA23107.1"/>
    </source>
</evidence>
<dbReference type="InterPro" id="IPR051486">
    <property type="entry name" value="Hcy_S-methyltransferase"/>
</dbReference>
<dbReference type="SUPFAM" id="SSF82282">
    <property type="entry name" value="Homocysteine S-methyltransferase"/>
    <property type="match status" value="1"/>
</dbReference>
<protein>
    <recommendedName>
        <fullName evidence="6">Hcy-binding domain-containing protein</fullName>
    </recommendedName>
</protein>
<feature type="binding site" evidence="5">
    <location>
        <position position="309"/>
    </location>
    <ligand>
        <name>Zn(2+)</name>
        <dbReference type="ChEBI" id="CHEBI:29105"/>
    </ligand>
</feature>
<dbReference type="OrthoDB" id="261426at2759"/>
<gene>
    <name evidence="7" type="ORF">B0A54_17888</name>
</gene>
<dbReference type="InterPro" id="IPR003726">
    <property type="entry name" value="HCY_dom"/>
</dbReference>
<dbReference type="GO" id="GO:0008898">
    <property type="term" value="F:S-adenosylmethionine-homocysteine S-methyltransferase activity"/>
    <property type="evidence" value="ECO:0007669"/>
    <property type="project" value="TreeGrafter"/>
</dbReference>
<dbReference type="Proteomes" id="UP000310066">
    <property type="component" value="Unassembled WGS sequence"/>
</dbReference>
<evidence type="ECO:0000313" key="8">
    <source>
        <dbReference type="Proteomes" id="UP000310066"/>
    </source>
</evidence>
<evidence type="ECO:0000256" key="2">
    <source>
        <dbReference type="ARBA" id="ARBA00022679"/>
    </source>
</evidence>
<comment type="cofactor">
    <cofactor evidence="5">
        <name>Zn(2+)</name>
        <dbReference type="ChEBI" id="CHEBI:29105"/>
    </cofactor>
</comment>
<evidence type="ECO:0000256" key="1">
    <source>
        <dbReference type="ARBA" id="ARBA00022603"/>
    </source>
</evidence>
<dbReference type="GO" id="GO:0033528">
    <property type="term" value="P:S-methylmethionine cycle"/>
    <property type="evidence" value="ECO:0007669"/>
    <property type="project" value="TreeGrafter"/>
</dbReference>